<dbReference type="AlphaFoldDB" id="A0AAV9D406"/>
<dbReference type="Proteomes" id="UP001180020">
    <property type="component" value="Unassembled WGS sequence"/>
</dbReference>
<name>A0AAV9D406_ACOCL</name>
<proteinExistence type="predicted"/>
<reference evidence="1" key="2">
    <citation type="submission" date="2023-06" db="EMBL/GenBank/DDBJ databases">
        <authorList>
            <person name="Ma L."/>
            <person name="Liu K.-W."/>
            <person name="Li Z."/>
            <person name="Hsiao Y.-Y."/>
            <person name="Qi Y."/>
            <person name="Fu T."/>
            <person name="Tang G."/>
            <person name="Zhang D."/>
            <person name="Sun W.-H."/>
            <person name="Liu D.-K."/>
            <person name="Li Y."/>
            <person name="Chen G.-Z."/>
            <person name="Liu X.-D."/>
            <person name="Liao X.-Y."/>
            <person name="Jiang Y.-T."/>
            <person name="Yu X."/>
            <person name="Hao Y."/>
            <person name="Huang J."/>
            <person name="Zhao X.-W."/>
            <person name="Ke S."/>
            <person name="Chen Y.-Y."/>
            <person name="Wu W.-L."/>
            <person name="Hsu J.-L."/>
            <person name="Lin Y.-F."/>
            <person name="Huang M.-D."/>
            <person name="Li C.-Y."/>
            <person name="Huang L."/>
            <person name="Wang Z.-W."/>
            <person name="Zhao X."/>
            <person name="Zhong W.-Y."/>
            <person name="Peng D.-H."/>
            <person name="Ahmad S."/>
            <person name="Lan S."/>
            <person name="Zhang J.-S."/>
            <person name="Tsai W.-C."/>
            <person name="Van De Peer Y."/>
            <person name="Liu Z.-J."/>
        </authorList>
    </citation>
    <scope>NUCLEOTIDE SEQUENCE</scope>
    <source>
        <strain evidence="1">CP</strain>
        <tissue evidence="1">Leaves</tissue>
    </source>
</reference>
<sequence length="174" mass="19299">MGAGDAVSPATLLTCSRIMLDMESQIASPMTLLIFNNGELVTLEVLLVGGYTGPVLKALEVVGEGHDQPDVHNTGHMMRNWIMLGTIKENKAALPKVILFTNKIMMSVMPFVLDHFLQHGRFYYIPKASISLPIVLTTGGLVNLSNADITFRSLFNFHKELLFIHKEFLMKAEP</sequence>
<keyword evidence="2" id="KW-1185">Reference proteome</keyword>
<evidence type="ECO:0000313" key="2">
    <source>
        <dbReference type="Proteomes" id="UP001180020"/>
    </source>
</evidence>
<reference evidence="1" key="1">
    <citation type="journal article" date="2023" name="Nat. Commun.">
        <title>Diploid and tetraploid genomes of Acorus and the evolution of monocots.</title>
        <authorList>
            <person name="Ma L."/>
            <person name="Liu K.W."/>
            <person name="Li Z."/>
            <person name="Hsiao Y.Y."/>
            <person name="Qi Y."/>
            <person name="Fu T."/>
            <person name="Tang G.D."/>
            <person name="Zhang D."/>
            <person name="Sun W.H."/>
            <person name="Liu D.K."/>
            <person name="Li Y."/>
            <person name="Chen G.Z."/>
            <person name="Liu X.D."/>
            <person name="Liao X.Y."/>
            <person name="Jiang Y.T."/>
            <person name="Yu X."/>
            <person name="Hao Y."/>
            <person name="Huang J."/>
            <person name="Zhao X.W."/>
            <person name="Ke S."/>
            <person name="Chen Y.Y."/>
            <person name="Wu W.L."/>
            <person name="Hsu J.L."/>
            <person name="Lin Y.F."/>
            <person name="Huang M.D."/>
            <person name="Li C.Y."/>
            <person name="Huang L."/>
            <person name="Wang Z.W."/>
            <person name="Zhao X."/>
            <person name="Zhong W.Y."/>
            <person name="Peng D.H."/>
            <person name="Ahmad S."/>
            <person name="Lan S."/>
            <person name="Zhang J.S."/>
            <person name="Tsai W.C."/>
            <person name="Van de Peer Y."/>
            <person name="Liu Z.J."/>
        </authorList>
    </citation>
    <scope>NUCLEOTIDE SEQUENCE</scope>
    <source>
        <strain evidence="1">CP</strain>
    </source>
</reference>
<dbReference type="EMBL" id="JAUJYO010000015">
    <property type="protein sequence ID" value="KAK1295985.1"/>
    <property type="molecule type" value="Genomic_DNA"/>
</dbReference>
<gene>
    <name evidence="1" type="ORF">QJS10_CPB15g01282</name>
</gene>
<accession>A0AAV9D406</accession>
<organism evidence="1 2">
    <name type="scientific">Acorus calamus</name>
    <name type="common">Sweet flag</name>
    <dbReference type="NCBI Taxonomy" id="4465"/>
    <lineage>
        <taxon>Eukaryota</taxon>
        <taxon>Viridiplantae</taxon>
        <taxon>Streptophyta</taxon>
        <taxon>Embryophyta</taxon>
        <taxon>Tracheophyta</taxon>
        <taxon>Spermatophyta</taxon>
        <taxon>Magnoliopsida</taxon>
        <taxon>Liliopsida</taxon>
        <taxon>Acoraceae</taxon>
        <taxon>Acorus</taxon>
    </lineage>
</organism>
<evidence type="ECO:0000313" key="1">
    <source>
        <dbReference type="EMBL" id="KAK1295985.1"/>
    </source>
</evidence>
<protein>
    <submittedName>
        <fullName evidence="1">Uncharacterized protein</fullName>
    </submittedName>
</protein>
<comment type="caution">
    <text evidence="1">The sequence shown here is derived from an EMBL/GenBank/DDBJ whole genome shotgun (WGS) entry which is preliminary data.</text>
</comment>